<dbReference type="GO" id="GO:0005886">
    <property type="term" value="C:plasma membrane"/>
    <property type="evidence" value="ECO:0007669"/>
    <property type="project" value="UniProtKB-SubCell"/>
</dbReference>
<name>A0A6L9UDD3_9HYPH</name>
<dbReference type="EMBL" id="WUEY01000011">
    <property type="protein sequence ID" value="NEI72272.1"/>
    <property type="molecule type" value="Genomic_DNA"/>
</dbReference>
<feature type="transmembrane region" description="Helical" evidence="7">
    <location>
        <begin position="134"/>
        <end position="156"/>
    </location>
</feature>
<dbReference type="PANTHER" id="PTHR33452">
    <property type="entry name" value="OXIDOREDUCTASE CATD-RELATED"/>
    <property type="match status" value="1"/>
</dbReference>
<evidence type="ECO:0000313" key="8">
    <source>
        <dbReference type="EMBL" id="NEI72272.1"/>
    </source>
</evidence>
<evidence type="ECO:0000256" key="3">
    <source>
        <dbReference type="ARBA" id="ARBA00022475"/>
    </source>
</evidence>
<evidence type="ECO:0000256" key="7">
    <source>
        <dbReference type="SAM" id="Phobius"/>
    </source>
</evidence>
<dbReference type="Pfam" id="PF07681">
    <property type="entry name" value="DoxX"/>
    <property type="match status" value="1"/>
</dbReference>
<evidence type="ECO:0000256" key="2">
    <source>
        <dbReference type="ARBA" id="ARBA00006679"/>
    </source>
</evidence>
<keyword evidence="3" id="KW-1003">Cell membrane</keyword>
<evidence type="ECO:0000256" key="6">
    <source>
        <dbReference type="ARBA" id="ARBA00023136"/>
    </source>
</evidence>
<dbReference type="PANTHER" id="PTHR33452:SF1">
    <property type="entry name" value="INNER MEMBRANE PROTEIN YPHA-RELATED"/>
    <property type="match status" value="1"/>
</dbReference>
<proteinExistence type="inferred from homology"/>
<evidence type="ECO:0000256" key="1">
    <source>
        <dbReference type="ARBA" id="ARBA00004651"/>
    </source>
</evidence>
<keyword evidence="5 7" id="KW-1133">Transmembrane helix</keyword>
<keyword evidence="4 7" id="KW-0812">Transmembrane</keyword>
<evidence type="ECO:0000256" key="5">
    <source>
        <dbReference type="ARBA" id="ARBA00022989"/>
    </source>
</evidence>
<sequence>MTAFQYSPGGLRGLILRIAALIGLIGSSVAPPILRIALALPFLRSGLTRWDGFLSLSIGTQYLFEEQFKLHILGNLYGFPAPDVVAYLVGLAEITLPILLFAGFATRFAALALLIMTGVIQLVFPDGWVNFHLYWAAIALAIMALGPGVLSLDYLIYRFFSRSTVQGGTT</sequence>
<comment type="similarity">
    <text evidence="2">Belongs to the DoxX family.</text>
</comment>
<evidence type="ECO:0000313" key="9">
    <source>
        <dbReference type="Proteomes" id="UP000483035"/>
    </source>
</evidence>
<feature type="transmembrane region" description="Helical" evidence="7">
    <location>
        <begin position="84"/>
        <end position="101"/>
    </location>
</feature>
<accession>A0A6L9UDD3</accession>
<comment type="caution">
    <text evidence="8">The sequence shown here is derived from an EMBL/GenBank/DDBJ whole genome shotgun (WGS) entry which is preliminary data.</text>
</comment>
<dbReference type="RefSeq" id="WP_163989417.1">
    <property type="nucleotide sequence ID" value="NZ_WUEY01000011.1"/>
</dbReference>
<gene>
    <name evidence="8" type="ORF">GR212_22055</name>
</gene>
<comment type="subcellular location">
    <subcellularLocation>
        <location evidence="1">Cell membrane</location>
        <topology evidence="1">Multi-pass membrane protein</topology>
    </subcellularLocation>
</comment>
<dbReference type="AlphaFoldDB" id="A0A6L9UDD3"/>
<dbReference type="InterPro" id="IPR051907">
    <property type="entry name" value="DoxX-like_oxidoreductase"/>
</dbReference>
<dbReference type="InterPro" id="IPR032808">
    <property type="entry name" value="DoxX"/>
</dbReference>
<dbReference type="Proteomes" id="UP000483035">
    <property type="component" value="Unassembled WGS sequence"/>
</dbReference>
<feature type="transmembrane region" description="Helical" evidence="7">
    <location>
        <begin position="108"/>
        <end position="128"/>
    </location>
</feature>
<protein>
    <submittedName>
        <fullName evidence="8">DoxX family membrane protein</fullName>
    </submittedName>
</protein>
<organism evidence="8 9">
    <name type="scientific">Rhizobium lusitanum</name>
    <dbReference type="NCBI Taxonomy" id="293958"/>
    <lineage>
        <taxon>Bacteria</taxon>
        <taxon>Pseudomonadati</taxon>
        <taxon>Pseudomonadota</taxon>
        <taxon>Alphaproteobacteria</taxon>
        <taxon>Hyphomicrobiales</taxon>
        <taxon>Rhizobiaceae</taxon>
        <taxon>Rhizobium/Agrobacterium group</taxon>
        <taxon>Rhizobium</taxon>
    </lineage>
</organism>
<reference evidence="8 9" key="1">
    <citation type="submission" date="2019-12" db="EMBL/GenBank/DDBJ databases">
        <title>Rhizobium genotypes associated with high levels of biological nitrogen fixation by grain legumes in a temperate-maritime cropping system.</title>
        <authorList>
            <person name="Maluk M."/>
            <person name="Francesc Ferrando Molina F."/>
            <person name="Lopez Del Egido L."/>
            <person name="Lafos M."/>
            <person name="Langarica-Fuentes A."/>
            <person name="Gebre Yohannes G."/>
            <person name="Young M.W."/>
            <person name="Martin P."/>
            <person name="Gantlett R."/>
            <person name="Kenicer G."/>
            <person name="Hawes C."/>
            <person name="Begg G.S."/>
            <person name="Quilliam R.S."/>
            <person name="Squire G.R."/>
            <person name="Poole P.S."/>
            <person name="Young P.W."/>
            <person name="Iannetta P.M."/>
            <person name="James E.K."/>
        </authorList>
    </citation>
    <scope>NUCLEOTIDE SEQUENCE [LARGE SCALE GENOMIC DNA]</scope>
    <source>
        <strain evidence="8 9">JHI1118</strain>
    </source>
</reference>
<keyword evidence="6 7" id="KW-0472">Membrane</keyword>
<evidence type="ECO:0000256" key="4">
    <source>
        <dbReference type="ARBA" id="ARBA00022692"/>
    </source>
</evidence>
<feature type="transmembrane region" description="Helical" evidence="7">
    <location>
        <begin position="14"/>
        <end position="34"/>
    </location>
</feature>